<keyword evidence="3" id="KW-0732">Signal</keyword>
<comment type="similarity">
    <text evidence="1">Belongs to the leucine-binding protein family.</text>
</comment>
<protein>
    <submittedName>
        <fullName evidence="10">Serine/threonine protein kinase</fullName>
    </submittedName>
</protein>
<gene>
    <name evidence="10" type="ORF">DN051_42200</name>
</gene>
<dbReference type="Gene3D" id="1.10.510.10">
    <property type="entry name" value="Transferase(Phosphotransferase) domain 1"/>
    <property type="match status" value="1"/>
</dbReference>
<dbReference type="InterPro" id="IPR008271">
    <property type="entry name" value="Ser/Thr_kinase_AS"/>
</dbReference>
<dbReference type="Pfam" id="PF13458">
    <property type="entry name" value="Peripla_BP_6"/>
    <property type="match status" value="1"/>
</dbReference>
<dbReference type="Proteomes" id="UP000249616">
    <property type="component" value="Plasmid unnamed1"/>
</dbReference>
<dbReference type="PANTHER" id="PTHR43289">
    <property type="entry name" value="MITOGEN-ACTIVATED PROTEIN KINASE KINASE KINASE 20-RELATED"/>
    <property type="match status" value="1"/>
</dbReference>
<name>A0A2Z4JDK5_9ACTN</name>
<keyword evidence="10" id="KW-0723">Serine/threonine-protein kinase</keyword>
<dbReference type="InterPro" id="IPR017441">
    <property type="entry name" value="Protein_kinase_ATP_BS"/>
</dbReference>
<feature type="binding site" evidence="7">
    <location>
        <position position="44"/>
    </location>
    <ligand>
        <name>ATP</name>
        <dbReference type="ChEBI" id="CHEBI:30616"/>
    </ligand>
</feature>
<keyword evidence="6 7" id="KW-0067">ATP-binding</keyword>
<dbReference type="InterPro" id="IPR011009">
    <property type="entry name" value="Kinase-like_dom_sf"/>
</dbReference>
<organism evidence="10 11">
    <name type="scientific">Streptomyces cadmiisoli</name>
    <dbReference type="NCBI Taxonomy" id="2184053"/>
    <lineage>
        <taxon>Bacteria</taxon>
        <taxon>Bacillati</taxon>
        <taxon>Actinomycetota</taxon>
        <taxon>Actinomycetes</taxon>
        <taxon>Kitasatosporales</taxon>
        <taxon>Streptomycetaceae</taxon>
        <taxon>Streptomyces</taxon>
        <taxon>Streptomyces aurantiacus group</taxon>
    </lineage>
</organism>
<dbReference type="GO" id="GO:0005524">
    <property type="term" value="F:ATP binding"/>
    <property type="evidence" value="ECO:0007669"/>
    <property type="project" value="UniProtKB-UniRule"/>
</dbReference>
<dbReference type="RefSeq" id="WP_112443064.1">
    <property type="nucleotide sequence ID" value="NZ_CP030074.1"/>
</dbReference>
<dbReference type="Pfam" id="PF00069">
    <property type="entry name" value="Pkinase"/>
    <property type="match status" value="1"/>
</dbReference>
<keyword evidence="4 7" id="KW-0547">Nucleotide-binding</keyword>
<evidence type="ECO:0000313" key="10">
    <source>
        <dbReference type="EMBL" id="AWW43214.1"/>
    </source>
</evidence>
<dbReference type="SUPFAM" id="SSF53822">
    <property type="entry name" value="Periplasmic binding protein-like I"/>
    <property type="match status" value="1"/>
</dbReference>
<feature type="region of interest" description="Disordered" evidence="8">
    <location>
        <begin position="250"/>
        <end position="300"/>
    </location>
</feature>
<dbReference type="SMART" id="SM00220">
    <property type="entry name" value="S_TKc"/>
    <property type="match status" value="1"/>
</dbReference>
<feature type="domain" description="Protein kinase" evidence="9">
    <location>
        <begin position="16"/>
        <end position="264"/>
    </location>
</feature>
<keyword evidence="2" id="KW-0808">Transferase</keyword>
<keyword evidence="10" id="KW-0614">Plasmid</keyword>
<dbReference type="KEGG" id="scad:DN051_42200"/>
<dbReference type="Gene3D" id="3.40.50.2300">
    <property type="match status" value="2"/>
</dbReference>
<proteinExistence type="inferred from homology"/>
<dbReference type="AlphaFoldDB" id="A0A2Z4JDK5"/>
<evidence type="ECO:0000259" key="9">
    <source>
        <dbReference type="PROSITE" id="PS50011"/>
    </source>
</evidence>
<evidence type="ECO:0000256" key="6">
    <source>
        <dbReference type="ARBA" id="ARBA00022840"/>
    </source>
</evidence>
<dbReference type="EMBL" id="CP030074">
    <property type="protein sequence ID" value="AWW43214.1"/>
    <property type="molecule type" value="Genomic_DNA"/>
</dbReference>
<dbReference type="PANTHER" id="PTHR43289:SF34">
    <property type="entry name" value="SERINE_THREONINE-PROTEIN KINASE YBDM-RELATED"/>
    <property type="match status" value="1"/>
</dbReference>
<dbReference type="PROSITE" id="PS50011">
    <property type="entry name" value="PROTEIN_KINASE_DOM"/>
    <property type="match status" value="1"/>
</dbReference>
<dbReference type="PROSITE" id="PS00107">
    <property type="entry name" value="PROTEIN_KINASE_ATP"/>
    <property type="match status" value="1"/>
</dbReference>
<dbReference type="Gene3D" id="3.30.200.20">
    <property type="entry name" value="Phosphorylase Kinase, domain 1"/>
    <property type="match status" value="1"/>
</dbReference>
<accession>A0A2Z4JDK5</accession>
<dbReference type="InterPro" id="IPR000719">
    <property type="entry name" value="Prot_kinase_dom"/>
</dbReference>
<evidence type="ECO:0000256" key="4">
    <source>
        <dbReference type="ARBA" id="ARBA00022741"/>
    </source>
</evidence>
<evidence type="ECO:0000256" key="7">
    <source>
        <dbReference type="PROSITE-ProRule" id="PRU10141"/>
    </source>
</evidence>
<reference evidence="11" key="1">
    <citation type="submission" date="2018-06" db="EMBL/GenBank/DDBJ databases">
        <authorList>
            <person name="Li K."/>
        </authorList>
    </citation>
    <scope>NUCLEOTIDE SEQUENCE [LARGE SCALE GENOMIC DNA]</scope>
    <source>
        <strain evidence="11">ZFG47</strain>
        <plasmid evidence="11">unnamed1</plasmid>
    </source>
</reference>
<dbReference type="InterPro" id="IPR028081">
    <property type="entry name" value="Leu-bd"/>
</dbReference>
<dbReference type="InterPro" id="IPR028082">
    <property type="entry name" value="Peripla_BP_I"/>
</dbReference>
<dbReference type="CDD" id="cd14014">
    <property type="entry name" value="STKc_PknB_like"/>
    <property type="match status" value="1"/>
</dbReference>
<geneLocation type="plasmid" evidence="10 11">
    <name>unnamed1</name>
</geneLocation>
<evidence type="ECO:0000256" key="8">
    <source>
        <dbReference type="SAM" id="MobiDB-lite"/>
    </source>
</evidence>
<evidence type="ECO:0000256" key="3">
    <source>
        <dbReference type="ARBA" id="ARBA00022729"/>
    </source>
</evidence>
<evidence type="ECO:0000313" key="11">
    <source>
        <dbReference type="Proteomes" id="UP000249616"/>
    </source>
</evidence>
<evidence type="ECO:0000256" key="2">
    <source>
        <dbReference type="ARBA" id="ARBA00022679"/>
    </source>
</evidence>
<dbReference type="GO" id="GO:0004674">
    <property type="term" value="F:protein serine/threonine kinase activity"/>
    <property type="evidence" value="ECO:0007669"/>
    <property type="project" value="UniProtKB-KW"/>
</dbReference>
<evidence type="ECO:0000256" key="1">
    <source>
        <dbReference type="ARBA" id="ARBA00010062"/>
    </source>
</evidence>
<keyword evidence="5 10" id="KW-0418">Kinase</keyword>
<sequence length="740" mass="77176">MTERLTAFDPARIGGHRLLARLGAGGMGVVYLGRAESGDLAAVKVILPEYADQPEFRARFRREVAAARRVDSPWAVPVTGADPDAAAPWLATAFVPGPSLAEAVAACGPLPVRGVLVLGRMLARALTAVHRAGLVHRDVKPGNVLLAVDGPRLIDFGIARAPEETALTSADMVVGTPGFLAPEQARAEPATAASDVFALGCLLAYAATGRPPFGTGAVDALLYRTVHDEPDLDGVPDDLRELLERCLAKDPAARPTADELDPALGAEPTDGTGADRVAGTAGGTGADRPEYTGEDTSGSPLDWLPDDVVRLIADRSAAMLALPGIEATALDAAPAGPVTVEPPAPVAQDAPPPRPVARRAFLLGGGAALLAAGGGAALWASGRDGDSPPAARRWVLGVQADLTGPQQAIGTAQERAVRLAVEQFNSRKDRPFTLSLVVGDDRGEESRATAIARALAADRDLLAVIGSTGDGTTGASLDEYDAQRVPQLTASSAQEVYGTSQPRHFLQAVPGYGVSPALIAFHLDARGVERAGVLVDRDGGVGAWQIGHTTFQSLGVVKIPVQPRVVPRLAEDIDPLVAEMAARKPDGFVYTGTPARAAAVARALARLDFTGVRVLGYPAAGQEFLTAAGPAAEGWEVFAPYTDPRAAPVRAFATAYRERYGSAPPYWAVEAYDVARMVVARLTAAGGRPSRSELYGLLAKGTYKGLARTYAFEDGLLKGYDVFRYVVEDGRYAFAGEASL</sequence>
<dbReference type="PROSITE" id="PS00108">
    <property type="entry name" value="PROTEIN_KINASE_ST"/>
    <property type="match status" value="1"/>
</dbReference>
<dbReference type="SUPFAM" id="SSF56112">
    <property type="entry name" value="Protein kinase-like (PK-like)"/>
    <property type="match status" value="1"/>
</dbReference>
<keyword evidence="11" id="KW-1185">Reference proteome</keyword>
<evidence type="ECO:0000256" key="5">
    <source>
        <dbReference type="ARBA" id="ARBA00022777"/>
    </source>
</evidence>